<gene>
    <name evidence="2" type="primary">pphA_2</name>
    <name evidence="2" type="ORF">Pan153_15210</name>
</gene>
<dbReference type="CDD" id="cd00144">
    <property type="entry name" value="MPP_PPP_family"/>
    <property type="match status" value="1"/>
</dbReference>
<sequence>MKRCLAIGDIHGCYEVLRRLCDYVELSPEDTLVTLGDYVNRGPNTHAVLDWLIYLDGFCDLQPLRGNHEIMLLHARESESAFRRWKEVGGDVTLRSYAPFDGGEGTLADIPDSHWEFLSERLLPFYETDTHFFVHAGAYPDMPLNEQPDYILYWEPFDDPPRHESGKIMVCGHSSQKSGLPLTNGNAICIDTWACGKGWLSCLDVGSGQIWQANQQGETRLLHLDELESL</sequence>
<evidence type="ECO:0000259" key="1">
    <source>
        <dbReference type="Pfam" id="PF00149"/>
    </source>
</evidence>
<dbReference type="InterPro" id="IPR029052">
    <property type="entry name" value="Metallo-depent_PP-like"/>
</dbReference>
<dbReference type="RefSeq" id="WP_145454732.1">
    <property type="nucleotide sequence ID" value="NZ_CP036317.1"/>
</dbReference>
<proteinExistence type="predicted"/>
<dbReference type="PANTHER" id="PTHR42850">
    <property type="entry name" value="METALLOPHOSPHOESTERASE"/>
    <property type="match status" value="1"/>
</dbReference>
<accession>A0A518FKP5</accession>
<dbReference type="InterPro" id="IPR050126">
    <property type="entry name" value="Ap4A_hydrolase"/>
</dbReference>
<dbReference type="GO" id="GO:0004722">
    <property type="term" value="F:protein serine/threonine phosphatase activity"/>
    <property type="evidence" value="ECO:0007669"/>
    <property type="project" value="UniProtKB-EC"/>
</dbReference>
<name>A0A518FKP5_9PLAN</name>
<feature type="domain" description="Calcineurin-like phosphoesterase" evidence="1">
    <location>
        <begin position="3"/>
        <end position="177"/>
    </location>
</feature>
<dbReference type="Proteomes" id="UP000320839">
    <property type="component" value="Chromosome"/>
</dbReference>
<dbReference type="InterPro" id="IPR004843">
    <property type="entry name" value="Calcineurin-like_PHP"/>
</dbReference>
<protein>
    <submittedName>
        <fullName evidence="2">Serine/threonine-protein phosphatase 1</fullName>
        <ecNumber evidence="2">3.1.3.16</ecNumber>
    </submittedName>
</protein>
<dbReference type="Pfam" id="PF00149">
    <property type="entry name" value="Metallophos"/>
    <property type="match status" value="1"/>
</dbReference>
<dbReference type="EC" id="3.1.3.16" evidence="2"/>
<dbReference type="PANTHER" id="PTHR42850:SF4">
    <property type="entry name" value="ZINC-DEPENDENT ENDOPOLYPHOSPHATASE"/>
    <property type="match status" value="1"/>
</dbReference>
<dbReference type="GO" id="GO:0110154">
    <property type="term" value="P:RNA decapping"/>
    <property type="evidence" value="ECO:0007669"/>
    <property type="project" value="TreeGrafter"/>
</dbReference>
<dbReference type="EMBL" id="CP036317">
    <property type="protein sequence ID" value="QDV16887.1"/>
    <property type="molecule type" value="Genomic_DNA"/>
</dbReference>
<evidence type="ECO:0000313" key="3">
    <source>
        <dbReference type="Proteomes" id="UP000320839"/>
    </source>
</evidence>
<dbReference type="GO" id="GO:0005737">
    <property type="term" value="C:cytoplasm"/>
    <property type="evidence" value="ECO:0007669"/>
    <property type="project" value="TreeGrafter"/>
</dbReference>
<evidence type="ECO:0000313" key="2">
    <source>
        <dbReference type="EMBL" id="QDV16887.1"/>
    </source>
</evidence>
<keyword evidence="2" id="KW-0378">Hydrolase</keyword>
<dbReference type="OrthoDB" id="384253at2"/>
<dbReference type="AlphaFoldDB" id="A0A518FKP5"/>
<dbReference type="SUPFAM" id="SSF56300">
    <property type="entry name" value="Metallo-dependent phosphatases"/>
    <property type="match status" value="1"/>
</dbReference>
<organism evidence="2 3">
    <name type="scientific">Gimesia panareensis</name>
    <dbReference type="NCBI Taxonomy" id="2527978"/>
    <lineage>
        <taxon>Bacteria</taxon>
        <taxon>Pseudomonadati</taxon>
        <taxon>Planctomycetota</taxon>
        <taxon>Planctomycetia</taxon>
        <taxon>Planctomycetales</taxon>
        <taxon>Planctomycetaceae</taxon>
        <taxon>Gimesia</taxon>
    </lineage>
</organism>
<reference evidence="2 3" key="1">
    <citation type="submission" date="2019-02" db="EMBL/GenBank/DDBJ databases">
        <title>Deep-cultivation of Planctomycetes and their phenomic and genomic characterization uncovers novel biology.</title>
        <authorList>
            <person name="Wiegand S."/>
            <person name="Jogler M."/>
            <person name="Boedeker C."/>
            <person name="Pinto D."/>
            <person name="Vollmers J."/>
            <person name="Rivas-Marin E."/>
            <person name="Kohn T."/>
            <person name="Peeters S.H."/>
            <person name="Heuer A."/>
            <person name="Rast P."/>
            <person name="Oberbeckmann S."/>
            <person name="Bunk B."/>
            <person name="Jeske O."/>
            <person name="Meyerdierks A."/>
            <person name="Storesund J.E."/>
            <person name="Kallscheuer N."/>
            <person name="Luecker S."/>
            <person name="Lage O.M."/>
            <person name="Pohl T."/>
            <person name="Merkel B.J."/>
            <person name="Hornburger P."/>
            <person name="Mueller R.-W."/>
            <person name="Bruemmer F."/>
            <person name="Labrenz M."/>
            <person name="Spormann A.M."/>
            <person name="Op den Camp H."/>
            <person name="Overmann J."/>
            <person name="Amann R."/>
            <person name="Jetten M.S.M."/>
            <person name="Mascher T."/>
            <person name="Medema M.H."/>
            <person name="Devos D.P."/>
            <person name="Kaster A.-K."/>
            <person name="Ovreas L."/>
            <person name="Rohde M."/>
            <person name="Galperin M.Y."/>
            <person name="Jogler C."/>
        </authorList>
    </citation>
    <scope>NUCLEOTIDE SEQUENCE [LARGE SCALE GENOMIC DNA]</scope>
    <source>
        <strain evidence="2 3">Pan153</strain>
    </source>
</reference>
<dbReference type="Gene3D" id="3.60.21.10">
    <property type="match status" value="1"/>
</dbReference>
<dbReference type="GO" id="GO:0008803">
    <property type="term" value="F:bis(5'-nucleosyl)-tetraphosphatase (symmetrical) activity"/>
    <property type="evidence" value="ECO:0007669"/>
    <property type="project" value="TreeGrafter"/>
</dbReference>